<dbReference type="PANTHER" id="PTHR43283:SF11">
    <property type="entry name" value="BETA-LACTAMASE-RELATED DOMAIN-CONTAINING PROTEIN"/>
    <property type="match status" value="1"/>
</dbReference>
<dbReference type="EMBL" id="SRSF01000001">
    <property type="protein sequence ID" value="THH41461.1"/>
    <property type="molecule type" value="Genomic_DNA"/>
</dbReference>
<dbReference type="GO" id="GO:0016787">
    <property type="term" value="F:hydrolase activity"/>
    <property type="evidence" value="ECO:0007669"/>
    <property type="project" value="UniProtKB-KW"/>
</dbReference>
<dbReference type="Gene3D" id="3.40.710.10">
    <property type="entry name" value="DD-peptidase/beta-lactamase superfamily"/>
    <property type="match status" value="1"/>
</dbReference>
<keyword evidence="4" id="KW-1185">Reference proteome</keyword>
<organism evidence="3 4">
    <name type="scientific">Neolewinella litorea</name>
    <dbReference type="NCBI Taxonomy" id="2562452"/>
    <lineage>
        <taxon>Bacteria</taxon>
        <taxon>Pseudomonadati</taxon>
        <taxon>Bacteroidota</taxon>
        <taxon>Saprospiria</taxon>
        <taxon>Saprospirales</taxon>
        <taxon>Lewinellaceae</taxon>
        <taxon>Neolewinella</taxon>
    </lineage>
</organism>
<dbReference type="InterPro" id="IPR050789">
    <property type="entry name" value="Diverse_Enzym_Activities"/>
</dbReference>
<gene>
    <name evidence="3" type="ORF">E4021_02355</name>
</gene>
<proteinExistence type="predicted"/>
<protein>
    <recommendedName>
        <fullName evidence="2">Beta-lactamase-related domain-containing protein</fullName>
    </recommendedName>
</protein>
<name>A0A4S4NSL9_9BACT</name>
<evidence type="ECO:0000313" key="4">
    <source>
        <dbReference type="Proteomes" id="UP000308528"/>
    </source>
</evidence>
<sequence>MTARYHLVCDPAAILLNYPTFLYPMKSLLLTAIACLSLFSAAASESSAGWGEWVIEWVTSLFSPEVQKEDTKEIRIEPKVDEATLSTLHTIPGSDTLTLTEGWPYESLNVAGDVDRRSRLLAQTVLVGNPGRKLPLATDHPVRVIYPAGQRPDRFLRMARRFTDVQEIAFSDRLAPALAAAPALPTVVVATDPPGGLSNDDWYESLYTIGDYTLVHFGDAELLDTVPDDWGLINTPLRSKESEAFVAQSLFGAQALFGRLPGGAGVDLPETRQGFREPEVLGIDRSELASVDHTLNRAVRYQATPGAQLTVLKDGHVVYERAYGNHKYRGGEAVRVSDLYDLASVTKAAATTLAVMKLYDEGRLDLQARVSDYLPEYKRQVPGRYRIDQLLTHHTGLDPSLPLYTYIHAPYVADTADERHPLRLSESRWLDGDVPRRLRQDLAKVPYTRTPIHRYSDINYVLLQFVVESVTGLGLDEYVNQEFFEPMGLRHLAFRPLERFAPRQLVPTIVDRWINRGEVRGYVHDEGAALLGGVAGHAGLFGNATDLARLFQLLIDGGSYGGQQLVSEKTVQLFTEQGPYNYRALGFDRLERGYGSITDAGASARTFGHTGFTGTCVWADPDTDLVFVLLTNRTYPDPENKKFMQTGVRSRVHRDVYRALHSFESYQPV</sequence>
<evidence type="ECO:0000313" key="3">
    <source>
        <dbReference type="EMBL" id="THH41461.1"/>
    </source>
</evidence>
<dbReference type="Proteomes" id="UP000308528">
    <property type="component" value="Unassembled WGS sequence"/>
</dbReference>
<dbReference type="AlphaFoldDB" id="A0A4S4NSL9"/>
<dbReference type="InterPro" id="IPR012338">
    <property type="entry name" value="Beta-lactam/transpept-like"/>
</dbReference>
<dbReference type="PANTHER" id="PTHR43283">
    <property type="entry name" value="BETA-LACTAMASE-RELATED"/>
    <property type="match status" value="1"/>
</dbReference>
<accession>A0A4S4NSL9</accession>
<reference evidence="3 4" key="1">
    <citation type="submission" date="2019-04" db="EMBL/GenBank/DDBJ databases">
        <title>Lewinella litorea sp. nov., isolated from a marine sand.</title>
        <authorList>
            <person name="Yoon J.-H."/>
        </authorList>
    </citation>
    <scope>NUCLEOTIDE SEQUENCE [LARGE SCALE GENOMIC DNA]</scope>
    <source>
        <strain evidence="3 4">HSMS-39</strain>
    </source>
</reference>
<evidence type="ECO:0000259" key="2">
    <source>
        <dbReference type="Pfam" id="PF00144"/>
    </source>
</evidence>
<dbReference type="OrthoDB" id="9805821at2"/>
<dbReference type="InterPro" id="IPR001466">
    <property type="entry name" value="Beta-lactam-related"/>
</dbReference>
<keyword evidence="1" id="KW-0378">Hydrolase</keyword>
<evidence type="ECO:0000256" key="1">
    <source>
        <dbReference type="ARBA" id="ARBA00022801"/>
    </source>
</evidence>
<dbReference type="SUPFAM" id="SSF56601">
    <property type="entry name" value="beta-lactamase/transpeptidase-like"/>
    <property type="match status" value="1"/>
</dbReference>
<feature type="domain" description="Beta-lactamase-related" evidence="2">
    <location>
        <begin position="299"/>
        <end position="640"/>
    </location>
</feature>
<comment type="caution">
    <text evidence="3">The sequence shown here is derived from an EMBL/GenBank/DDBJ whole genome shotgun (WGS) entry which is preliminary data.</text>
</comment>
<dbReference type="Pfam" id="PF00144">
    <property type="entry name" value="Beta-lactamase"/>
    <property type="match status" value="1"/>
</dbReference>